<evidence type="ECO:0000256" key="1">
    <source>
        <dbReference type="ARBA" id="ARBA00022553"/>
    </source>
</evidence>
<keyword evidence="5" id="KW-1185">Reference proteome</keyword>
<dbReference type="EMBL" id="JAVRIF010000001">
    <property type="protein sequence ID" value="MDT0602622.1"/>
    <property type="molecule type" value="Genomic_DNA"/>
</dbReference>
<dbReference type="InterPro" id="IPR050595">
    <property type="entry name" value="Bact_response_regulator"/>
</dbReference>
<sequence>MHILVVDDKAAVREKVGGLLTQLGYTYECANNGLDALEKAQVQTFNLYIIDHLMPVMNGIQLIKNLKSKQETANIPVIFMTTQDLNSLHNVKELKQCQEIIAKPINEETFFQLINKLLVENSLVHSL</sequence>
<evidence type="ECO:0000313" key="5">
    <source>
        <dbReference type="Proteomes" id="UP001266357"/>
    </source>
</evidence>
<dbReference type="Pfam" id="PF00072">
    <property type="entry name" value="Response_reg"/>
    <property type="match status" value="1"/>
</dbReference>
<evidence type="ECO:0000313" key="4">
    <source>
        <dbReference type="EMBL" id="MDT0602622.1"/>
    </source>
</evidence>
<feature type="domain" description="Response regulatory" evidence="3">
    <location>
        <begin position="2"/>
        <end position="118"/>
    </location>
</feature>
<dbReference type="InterPro" id="IPR001789">
    <property type="entry name" value="Sig_transdc_resp-reg_receiver"/>
</dbReference>
<gene>
    <name evidence="4" type="ORF">RM573_03350</name>
</gene>
<dbReference type="SMART" id="SM00448">
    <property type="entry name" value="REC"/>
    <property type="match status" value="1"/>
</dbReference>
<organism evidence="4 5">
    <name type="scientific">Thalassotalea castellviae</name>
    <dbReference type="NCBI Taxonomy" id="3075612"/>
    <lineage>
        <taxon>Bacteria</taxon>
        <taxon>Pseudomonadati</taxon>
        <taxon>Pseudomonadota</taxon>
        <taxon>Gammaproteobacteria</taxon>
        <taxon>Alteromonadales</taxon>
        <taxon>Colwelliaceae</taxon>
        <taxon>Thalassotalea</taxon>
    </lineage>
</organism>
<dbReference type="Proteomes" id="UP001266357">
    <property type="component" value="Unassembled WGS sequence"/>
</dbReference>
<dbReference type="PROSITE" id="PS50110">
    <property type="entry name" value="RESPONSE_REGULATORY"/>
    <property type="match status" value="1"/>
</dbReference>
<evidence type="ECO:0000259" key="3">
    <source>
        <dbReference type="PROSITE" id="PS50110"/>
    </source>
</evidence>
<reference evidence="4 5" key="1">
    <citation type="submission" date="2023-09" db="EMBL/GenBank/DDBJ databases">
        <authorList>
            <person name="Rey-Velasco X."/>
        </authorList>
    </citation>
    <scope>NUCLEOTIDE SEQUENCE [LARGE SCALE GENOMIC DNA]</scope>
    <source>
        <strain evidence="4 5">W431</strain>
    </source>
</reference>
<dbReference type="InterPro" id="IPR011006">
    <property type="entry name" value="CheY-like_superfamily"/>
</dbReference>
<keyword evidence="1 2" id="KW-0597">Phosphoprotein</keyword>
<protein>
    <submittedName>
        <fullName evidence="4">Response regulator</fullName>
    </submittedName>
</protein>
<accession>A0ABU2ZXG1</accession>
<dbReference type="Gene3D" id="3.40.50.2300">
    <property type="match status" value="1"/>
</dbReference>
<feature type="modified residue" description="4-aspartylphosphate" evidence="2">
    <location>
        <position position="51"/>
    </location>
</feature>
<name>A0ABU2ZXG1_9GAMM</name>
<dbReference type="RefSeq" id="WP_311577188.1">
    <property type="nucleotide sequence ID" value="NZ_JAVRIF010000001.1"/>
</dbReference>
<dbReference type="SUPFAM" id="SSF52172">
    <property type="entry name" value="CheY-like"/>
    <property type="match status" value="1"/>
</dbReference>
<proteinExistence type="predicted"/>
<evidence type="ECO:0000256" key="2">
    <source>
        <dbReference type="PROSITE-ProRule" id="PRU00169"/>
    </source>
</evidence>
<dbReference type="PANTHER" id="PTHR44591">
    <property type="entry name" value="STRESS RESPONSE REGULATOR PROTEIN 1"/>
    <property type="match status" value="1"/>
</dbReference>
<dbReference type="PANTHER" id="PTHR44591:SF3">
    <property type="entry name" value="RESPONSE REGULATORY DOMAIN-CONTAINING PROTEIN"/>
    <property type="match status" value="1"/>
</dbReference>
<comment type="caution">
    <text evidence="4">The sequence shown here is derived from an EMBL/GenBank/DDBJ whole genome shotgun (WGS) entry which is preliminary data.</text>
</comment>